<dbReference type="EMBL" id="JASSZA010000019">
    <property type="protein sequence ID" value="KAK2087835.1"/>
    <property type="molecule type" value="Genomic_DNA"/>
</dbReference>
<keyword evidence="2" id="KW-1185">Reference proteome</keyword>
<evidence type="ECO:0000313" key="2">
    <source>
        <dbReference type="Proteomes" id="UP001266305"/>
    </source>
</evidence>
<protein>
    <submittedName>
        <fullName evidence="1">Uncharacterized protein</fullName>
    </submittedName>
</protein>
<comment type="caution">
    <text evidence="1">The sequence shown here is derived from an EMBL/GenBank/DDBJ whole genome shotgun (WGS) entry which is preliminary data.</text>
</comment>
<proteinExistence type="predicted"/>
<reference evidence="1 2" key="1">
    <citation type="submission" date="2023-05" db="EMBL/GenBank/DDBJ databases">
        <title>B98-5 Cell Line De Novo Hybrid Assembly: An Optical Mapping Approach.</title>
        <authorList>
            <person name="Kananen K."/>
            <person name="Auerbach J.A."/>
            <person name="Kautto E."/>
            <person name="Blachly J.S."/>
        </authorList>
    </citation>
    <scope>NUCLEOTIDE SEQUENCE [LARGE SCALE GENOMIC DNA]</scope>
    <source>
        <strain evidence="1">B95-8</strain>
        <tissue evidence="1">Cell line</tissue>
    </source>
</reference>
<sequence length="109" mass="12472">MCRLVDVWSHFLEVKKVKPENRWKYKDCKEAKQRGRFLQKETFLPKGRSWMTAAWGSKLSVCSEAASSSWPGPGGHADESPLGNFHQINLDGSHTLRNHIMSQPQYSVK</sequence>
<dbReference type="Proteomes" id="UP001266305">
    <property type="component" value="Unassembled WGS sequence"/>
</dbReference>
<gene>
    <name evidence="1" type="ORF">P7K49_033742</name>
</gene>
<organism evidence="1 2">
    <name type="scientific">Saguinus oedipus</name>
    <name type="common">Cotton-top tamarin</name>
    <name type="synonym">Oedipomidas oedipus</name>
    <dbReference type="NCBI Taxonomy" id="9490"/>
    <lineage>
        <taxon>Eukaryota</taxon>
        <taxon>Metazoa</taxon>
        <taxon>Chordata</taxon>
        <taxon>Craniata</taxon>
        <taxon>Vertebrata</taxon>
        <taxon>Euteleostomi</taxon>
        <taxon>Mammalia</taxon>
        <taxon>Eutheria</taxon>
        <taxon>Euarchontoglires</taxon>
        <taxon>Primates</taxon>
        <taxon>Haplorrhini</taxon>
        <taxon>Platyrrhini</taxon>
        <taxon>Cebidae</taxon>
        <taxon>Callitrichinae</taxon>
        <taxon>Saguinus</taxon>
    </lineage>
</organism>
<accession>A0ABQ9TTM5</accession>
<name>A0ABQ9TTM5_SAGOE</name>
<evidence type="ECO:0000313" key="1">
    <source>
        <dbReference type="EMBL" id="KAK2087835.1"/>
    </source>
</evidence>